<keyword evidence="3" id="KW-0732">Signal</keyword>
<sequence length="483" mass="50000">MTHTANHARPALRRAAALLLAAAAFPSTALAQEAVTPPMVLVPAQPAPAPAPVAPPQVQVPSTTTTTVQTPPGESRTTIAPAALEQAEAEARERAAARQAEARQAEARQAAARQARATRAAAPAAPAPAPNPEPAPQAEAAPAPEALTPVPPPADPAVQAAPVEPQAADELPAPVEQSEPGGTMWLILAALGGIAVVIAGAMLLRRRRDDEPYVEKEMVVAAPVERPVQPVAEREIESKPIAARAEPRVDYPVADPVAAAPVLAGFVAPRPEPKPVAAPVRAKTQVKPGRTPALEHAEMVDADPADIAAVLGDAKPTGSRPQLELAMRPIRAGMSRRGAMVGFELTVANAGAVSADDVRIGAFMLGENAARETEIERLLVNPPVESIRPAERIAPGDGTTLEGSLTMSREEVDAIAGDDEGFTPVLVADARYRLPDGREGRTAAAFKIGRVNGGAHLVPIAIQDDPSMYADIEAELLGVPAKV</sequence>
<name>A0A518RET6_9SPHN</name>
<keyword evidence="2" id="KW-0472">Membrane</keyword>
<gene>
    <name evidence="4" type="ORF">FPZ54_07845</name>
</gene>
<dbReference type="OrthoDB" id="7578950at2"/>
<proteinExistence type="predicted"/>
<dbReference type="KEGG" id="ssua:FPZ54_07845"/>
<feature type="signal peptide" evidence="3">
    <location>
        <begin position="1"/>
        <end position="31"/>
    </location>
</feature>
<keyword evidence="2" id="KW-0812">Transmembrane</keyword>
<organism evidence="4 5">
    <name type="scientific">Sphingomonas suaedae</name>
    <dbReference type="NCBI Taxonomy" id="2599297"/>
    <lineage>
        <taxon>Bacteria</taxon>
        <taxon>Pseudomonadati</taxon>
        <taxon>Pseudomonadota</taxon>
        <taxon>Alphaproteobacteria</taxon>
        <taxon>Sphingomonadales</taxon>
        <taxon>Sphingomonadaceae</taxon>
        <taxon>Sphingomonas</taxon>
    </lineage>
</organism>
<keyword evidence="2" id="KW-1133">Transmembrane helix</keyword>
<feature type="compositionally biased region" description="Low complexity" evidence="1">
    <location>
        <begin position="136"/>
        <end position="148"/>
    </location>
</feature>
<feature type="compositionally biased region" description="Basic and acidic residues" evidence="1">
    <location>
        <begin position="89"/>
        <end position="106"/>
    </location>
</feature>
<accession>A0A518RET6</accession>
<keyword evidence="5" id="KW-1185">Reference proteome</keyword>
<dbReference type="RefSeq" id="WP_145846231.1">
    <property type="nucleotide sequence ID" value="NZ_CP042239.1"/>
</dbReference>
<evidence type="ECO:0000256" key="1">
    <source>
        <dbReference type="SAM" id="MobiDB-lite"/>
    </source>
</evidence>
<feature type="compositionally biased region" description="Low complexity" evidence="1">
    <location>
        <begin position="107"/>
        <end position="124"/>
    </location>
</feature>
<feature type="compositionally biased region" description="Pro residues" evidence="1">
    <location>
        <begin position="125"/>
        <end position="135"/>
    </location>
</feature>
<evidence type="ECO:0000256" key="2">
    <source>
        <dbReference type="SAM" id="Phobius"/>
    </source>
</evidence>
<evidence type="ECO:0000313" key="5">
    <source>
        <dbReference type="Proteomes" id="UP000318055"/>
    </source>
</evidence>
<feature type="compositionally biased region" description="Low complexity" evidence="1">
    <location>
        <begin position="56"/>
        <end position="72"/>
    </location>
</feature>
<feature type="chain" id="PRO_5021978199" description="LPXTG cell wall anchor domain-containing protein" evidence="3">
    <location>
        <begin position="32"/>
        <end position="483"/>
    </location>
</feature>
<feature type="transmembrane region" description="Helical" evidence="2">
    <location>
        <begin position="184"/>
        <end position="204"/>
    </location>
</feature>
<dbReference type="Proteomes" id="UP000318055">
    <property type="component" value="Chromosome"/>
</dbReference>
<evidence type="ECO:0000256" key="3">
    <source>
        <dbReference type="SAM" id="SignalP"/>
    </source>
</evidence>
<dbReference type="EMBL" id="CP042239">
    <property type="protein sequence ID" value="QDX25943.1"/>
    <property type="molecule type" value="Genomic_DNA"/>
</dbReference>
<evidence type="ECO:0000313" key="4">
    <source>
        <dbReference type="EMBL" id="QDX25943.1"/>
    </source>
</evidence>
<feature type="compositionally biased region" description="Low complexity" evidence="1">
    <location>
        <begin position="156"/>
        <end position="165"/>
    </location>
</feature>
<evidence type="ECO:0008006" key="6">
    <source>
        <dbReference type="Google" id="ProtNLM"/>
    </source>
</evidence>
<dbReference type="AlphaFoldDB" id="A0A518RET6"/>
<reference evidence="4 5" key="1">
    <citation type="submission" date="2019-07" db="EMBL/GenBank/DDBJ databases">
        <title>Sphingomonas alkalisoli sp. nov., isolated from rhizosphere soil of Suaedae salsa.</title>
        <authorList>
            <person name="Zhang H."/>
            <person name="Xu L."/>
            <person name="Zhang J.-X."/>
            <person name="Sun J.-Q."/>
        </authorList>
    </citation>
    <scope>NUCLEOTIDE SEQUENCE [LARGE SCALE GENOMIC DNA]</scope>
    <source>
        <strain evidence="4 5">XS-10</strain>
    </source>
</reference>
<protein>
    <recommendedName>
        <fullName evidence="6">LPXTG cell wall anchor domain-containing protein</fullName>
    </recommendedName>
</protein>
<feature type="region of interest" description="Disordered" evidence="1">
    <location>
        <begin position="48"/>
        <end position="165"/>
    </location>
</feature>